<evidence type="ECO:0000256" key="8">
    <source>
        <dbReference type="ARBA" id="ARBA00048668"/>
    </source>
</evidence>
<evidence type="ECO:0000256" key="6">
    <source>
        <dbReference type="ARBA" id="ARBA00022642"/>
    </source>
</evidence>
<evidence type="ECO:0000256" key="7">
    <source>
        <dbReference type="ARBA" id="ARBA00033102"/>
    </source>
</evidence>
<evidence type="ECO:0000256" key="1">
    <source>
        <dbReference type="ARBA" id="ARBA00003237"/>
    </source>
</evidence>
<dbReference type="NCBIfam" id="NF005529">
    <property type="entry name" value="PRK07188.1"/>
    <property type="match status" value="1"/>
</dbReference>
<dbReference type="PANTHER" id="PTHR43202">
    <property type="entry name" value="NICOTINATE-NUCLEOTIDE PYROPHOSPHORYLASE"/>
    <property type="match status" value="1"/>
</dbReference>
<dbReference type="AlphaFoldDB" id="A0A8S2CQW8"/>
<dbReference type="InterPro" id="IPR013785">
    <property type="entry name" value="Aldolase_TIM"/>
</dbReference>
<proteinExistence type="predicted"/>
<keyword evidence="6" id="KW-0662">Pyridine nucleotide biosynthesis</keyword>
<comment type="pathway">
    <text evidence="2">Cofactor biosynthesis; NAD(+) biosynthesis; nicotinate D-ribonucleotide from nicotinate: step 1/1.</text>
</comment>
<dbReference type="EC" id="6.3.4.21" evidence="3"/>
<dbReference type="GO" id="GO:0004516">
    <property type="term" value="F:nicotinate phosphoribosyltransferase activity"/>
    <property type="evidence" value="ECO:0007669"/>
    <property type="project" value="UniProtKB-EC"/>
</dbReference>
<comment type="caution">
    <text evidence="10">The sequence shown here is derived from an EMBL/GenBank/DDBJ whole genome shotgun (WGS) entry which is preliminary data.</text>
</comment>
<evidence type="ECO:0000313" key="11">
    <source>
        <dbReference type="EMBL" id="CAF3491756.1"/>
    </source>
</evidence>
<evidence type="ECO:0000259" key="9">
    <source>
        <dbReference type="Pfam" id="PF02749"/>
    </source>
</evidence>
<dbReference type="InterPro" id="IPR022412">
    <property type="entry name" value="Quinolinate_PRibosylTrfase_N"/>
</dbReference>
<dbReference type="SUPFAM" id="SSF51690">
    <property type="entry name" value="Nicotinate/Quinolinate PRTase C-terminal domain-like"/>
    <property type="match status" value="1"/>
</dbReference>
<dbReference type="EMBL" id="CAJNOK010000001">
    <property type="protein sequence ID" value="CAF0720680.1"/>
    <property type="molecule type" value="Genomic_DNA"/>
</dbReference>
<dbReference type="PANTHER" id="PTHR43202:SF1">
    <property type="entry name" value="NICOTINATE PHOSPHORIBOSYLTRANSFERASE"/>
    <property type="match status" value="1"/>
</dbReference>
<dbReference type="Gene3D" id="3.20.20.70">
    <property type="entry name" value="Aldolase class I"/>
    <property type="match status" value="1"/>
</dbReference>
<sequence>MQFFHRSSQALVAGINEVIEILTKAIPNRFRAQTSIKAVIEGTIVAERQPVLEITGPYAGFGYLEGIIDGLLARRSTVATNALQLVLAAKGKSVVYMADRMDDFINQPGDGYAARIGGMDSFITEANYARQPKRKLYGTMPHALIQQFEGNLVQALIAYKTAFPNEPLVALIDYHNDCLSEARKALAHFGKELTAVRVDTASDLIDVSLQKLKGSDLNGVNPTLTKMLRAELDRLGGQHVKIIATSGLTAERISDFEQQDGKVDIYGVGTALTSQKVFFTGDAVLLDGANQAKHGRKILQSEQLIPIKLWKK</sequence>
<comment type="catalytic activity">
    <reaction evidence="8">
        <text>5-phospho-alpha-D-ribose 1-diphosphate + nicotinate + ATP + H2O = nicotinate beta-D-ribonucleotide + ADP + phosphate + diphosphate</text>
        <dbReference type="Rhea" id="RHEA:36163"/>
        <dbReference type="ChEBI" id="CHEBI:15377"/>
        <dbReference type="ChEBI" id="CHEBI:30616"/>
        <dbReference type="ChEBI" id="CHEBI:32544"/>
        <dbReference type="ChEBI" id="CHEBI:33019"/>
        <dbReference type="ChEBI" id="CHEBI:43474"/>
        <dbReference type="ChEBI" id="CHEBI:57502"/>
        <dbReference type="ChEBI" id="CHEBI:58017"/>
        <dbReference type="ChEBI" id="CHEBI:456216"/>
        <dbReference type="EC" id="6.3.4.21"/>
    </reaction>
</comment>
<evidence type="ECO:0000256" key="5">
    <source>
        <dbReference type="ARBA" id="ARBA00022598"/>
    </source>
</evidence>
<dbReference type="GO" id="GO:0009435">
    <property type="term" value="P:NAD+ biosynthetic process"/>
    <property type="evidence" value="ECO:0007669"/>
    <property type="project" value="InterPro"/>
</dbReference>
<dbReference type="Pfam" id="PF02749">
    <property type="entry name" value="QRPTase_N"/>
    <property type="match status" value="1"/>
</dbReference>
<dbReference type="Proteomes" id="UP000682733">
    <property type="component" value="Unassembled WGS sequence"/>
</dbReference>
<keyword evidence="4" id="KW-0597">Phosphoprotein</keyword>
<keyword evidence="5" id="KW-0436">Ligase</keyword>
<feature type="domain" description="Quinolinate phosphoribosyl transferase N-terminal" evidence="9">
    <location>
        <begin position="2"/>
        <end position="76"/>
    </location>
</feature>
<dbReference type="GO" id="GO:0016763">
    <property type="term" value="F:pentosyltransferase activity"/>
    <property type="evidence" value="ECO:0007669"/>
    <property type="project" value="InterPro"/>
</dbReference>
<organism evidence="10 12">
    <name type="scientific">Didymodactylos carnosus</name>
    <dbReference type="NCBI Taxonomy" id="1234261"/>
    <lineage>
        <taxon>Eukaryota</taxon>
        <taxon>Metazoa</taxon>
        <taxon>Spiralia</taxon>
        <taxon>Gnathifera</taxon>
        <taxon>Rotifera</taxon>
        <taxon>Eurotatoria</taxon>
        <taxon>Bdelloidea</taxon>
        <taxon>Philodinida</taxon>
        <taxon>Philodinidae</taxon>
        <taxon>Didymodactylos</taxon>
    </lineage>
</organism>
<dbReference type="InterPro" id="IPR037128">
    <property type="entry name" value="Quinolinate_PRibosylTase_N_sf"/>
</dbReference>
<dbReference type="Proteomes" id="UP000677228">
    <property type="component" value="Unassembled WGS sequence"/>
</dbReference>
<evidence type="ECO:0000313" key="10">
    <source>
        <dbReference type="EMBL" id="CAF0720680.1"/>
    </source>
</evidence>
<name>A0A8S2CQW8_9BILA</name>
<accession>A0A8S2CQW8</accession>
<dbReference type="Gene3D" id="3.90.1170.20">
    <property type="entry name" value="Quinolinate phosphoribosyl transferase, N-terminal domain"/>
    <property type="match status" value="1"/>
</dbReference>
<evidence type="ECO:0000256" key="4">
    <source>
        <dbReference type="ARBA" id="ARBA00022553"/>
    </source>
</evidence>
<dbReference type="InterPro" id="IPR053190">
    <property type="entry name" value="NAPRTase-like"/>
</dbReference>
<dbReference type="EMBL" id="CAJOBA010000001">
    <property type="protein sequence ID" value="CAF3491756.1"/>
    <property type="molecule type" value="Genomic_DNA"/>
</dbReference>
<evidence type="ECO:0000256" key="2">
    <source>
        <dbReference type="ARBA" id="ARBA00004952"/>
    </source>
</evidence>
<dbReference type="InterPro" id="IPR007229">
    <property type="entry name" value="Nic_PRibTrfase-Fam"/>
</dbReference>
<dbReference type="InterPro" id="IPR036068">
    <property type="entry name" value="Nicotinate_pribotase-like_C"/>
</dbReference>
<dbReference type="SUPFAM" id="SSF54675">
    <property type="entry name" value="Nicotinate/Quinolinate PRTase N-terminal domain-like"/>
    <property type="match status" value="1"/>
</dbReference>
<dbReference type="PIRSF" id="PIRSF000484">
    <property type="entry name" value="NAPRT"/>
    <property type="match status" value="1"/>
</dbReference>
<comment type="function">
    <text evidence="1">Involved in the catabolism of quinolinic acid (QA).</text>
</comment>
<evidence type="ECO:0000256" key="3">
    <source>
        <dbReference type="ARBA" id="ARBA00013236"/>
    </source>
</evidence>
<evidence type="ECO:0000313" key="12">
    <source>
        <dbReference type="Proteomes" id="UP000677228"/>
    </source>
</evidence>
<protein>
    <recommendedName>
        <fullName evidence="3">nicotinate phosphoribosyltransferase</fullName>
        <ecNumber evidence="3">6.3.4.21</ecNumber>
    </recommendedName>
    <alternativeName>
        <fullName evidence="7">Quinolinate phosphoribosyltransferase [decarboxylating]</fullName>
    </alternativeName>
</protein>
<reference evidence="10" key="1">
    <citation type="submission" date="2021-02" db="EMBL/GenBank/DDBJ databases">
        <authorList>
            <person name="Nowell W R."/>
        </authorList>
    </citation>
    <scope>NUCLEOTIDE SEQUENCE</scope>
</reference>
<gene>
    <name evidence="10" type="ORF">OVA965_LOCUS12</name>
    <name evidence="11" type="ORF">TMI583_LOCUS12</name>
</gene>